<keyword evidence="1" id="KW-0472">Membrane</keyword>
<reference evidence="2" key="2">
    <citation type="submission" date="2025-08" db="UniProtKB">
        <authorList>
            <consortium name="Ensembl"/>
        </authorList>
    </citation>
    <scope>IDENTIFICATION</scope>
</reference>
<organism evidence="2 3">
    <name type="scientific">Pan troglodytes</name>
    <name type="common">Chimpanzee</name>
    <dbReference type="NCBI Taxonomy" id="9598"/>
    <lineage>
        <taxon>Eukaryota</taxon>
        <taxon>Metazoa</taxon>
        <taxon>Chordata</taxon>
        <taxon>Craniata</taxon>
        <taxon>Vertebrata</taxon>
        <taxon>Euteleostomi</taxon>
        <taxon>Mammalia</taxon>
        <taxon>Eutheria</taxon>
        <taxon>Euarchontoglires</taxon>
        <taxon>Primates</taxon>
        <taxon>Haplorrhini</taxon>
        <taxon>Catarrhini</taxon>
        <taxon>Hominidae</taxon>
        <taxon>Pan</taxon>
    </lineage>
</organism>
<evidence type="ECO:0000313" key="3">
    <source>
        <dbReference type="Proteomes" id="UP000002277"/>
    </source>
</evidence>
<dbReference type="GeneTree" id="ENSGT00910000147963"/>
<name>A0A2I3SXY1_PANTR</name>
<evidence type="ECO:0000256" key="1">
    <source>
        <dbReference type="SAM" id="Phobius"/>
    </source>
</evidence>
<dbReference type="InParanoid" id="A0A2I3SXY1"/>
<sequence length="108" mass="11982">MLLQGHHFSIPYWGSQPLSFSPLGGAPSPPEHSRQPASPFFFGSWVRRNRATGRERRCFLLQARVVPSFLVLPFCLLSCYYFAVVTGKADGGLIATYHCHGGVTLPFL</sequence>
<dbReference type="AlphaFoldDB" id="A0A2I3SXY1"/>
<keyword evidence="3" id="KW-1185">Reference proteome</keyword>
<evidence type="ECO:0000313" key="2">
    <source>
        <dbReference type="Ensembl" id="ENSPTRP00000081843.1"/>
    </source>
</evidence>
<reference evidence="2" key="3">
    <citation type="submission" date="2025-09" db="UniProtKB">
        <authorList>
            <consortium name="Ensembl"/>
        </authorList>
    </citation>
    <scope>IDENTIFICATION</scope>
</reference>
<proteinExistence type="predicted"/>
<dbReference type="OMA" id="FSIPYWG"/>
<protein>
    <submittedName>
        <fullName evidence="2">Uncharacterized protein</fullName>
    </submittedName>
</protein>
<keyword evidence="1" id="KW-1133">Transmembrane helix</keyword>
<accession>A0A2I3SXY1</accession>
<keyword evidence="1" id="KW-0812">Transmembrane</keyword>
<dbReference type="Proteomes" id="UP000002277">
    <property type="component" value="Chromosome 2B"/>
</dbReference>
<dbReference type="Bgee" id="ENSPTRG00000044932">
    <property type="expression patterns" value="Expressed in colon and 16 other cell types or tissues"/>
</dbReference>
<feature type="transmembrane region" description="Helical" evidence="1">
    <location>
        <begin position="58"/>
        <end position="83"/>
    </location>
</feature>
<reference evidence="2 3" key="1">
    <citation type="journal article" date="2005" name="Nature">
        <title>Initial sequence of the chimpanzee genome and comparison with the human genome.</title>
        <authorList>
            <consortium name="Chimpanzee sequencing and analysis consortium"/>
        </authorList>
    </citation>
    <scope>NUCLEOTIDE SEQUENCE [LARGE SCALE GENOMIC DNA]</scope>
</reference>
<dbReference type="Ensembl" id="ENSPTRT00000092254.1">
    <property type="protein sequence ID" value="ENSPTRP00000081843.1"/>
    <property type="gene ID" value="ENSPTRG00000044932.1"/>
</dbReference>
<dbReference type="EMBL" id="AACZ04037724">
    <property type="status" value="NOT_ANNOTATED_CDS"/>
    <property type="molecule type" value="Genomic_DNA"/>
</dbReference>